<evidence type="ECO:0000313" key="2">
    <source>
        <dbReference type="Proteomes" id="UP000502150"/>
    </source>
</evidence>
<evidence type="ECO:0000313" key="1">
    <source>
        <dbReference type="EMBL" id="CAB3775475.1"/>
    </source>
</evidence>
<accession>A0A6F9EWZ4</accession>
<dbReference type="EMBL" id="LR794152">
    <property type="protein sequence ID" value="CAB3775475.1"/>
    <property type="molecule type" value="Genomic_DNA"/>
</dbReference>
<dbReference type="Proteomes" id="UP000502150">
    <property type="component" value="Chromosome"/>
</dbReference>
<reference evidence="1 2" key="1">
    <citation type="submission" date="2020-04" db="EMBL/GenBank/DDBJ databases">
        <authorList>
            <person name="Manzano-Marin A."/>
            <person name="Manzano-Marin A."/>
        </authorList>
    </citation>
    <scope>NUCLEOTIDE SEQUENCE [LARGE SCALE GENOMIC DNA]</scope>
    <source>
        <strain evidence="1 2">HaErgrossulariae-3692</strain>
    </source>
</reference>
<sequence length="120" mass="13623" precursor="true">MSRYSIAFLLTFFSYTAFAAYNFDDLCGNSWYNSGSYNKKEGIVTSVASSAFSSKLSHGGGVVVTIDGSDGRVQRYVYKQYSYNYSYNPLVKIAFISYSLNKRVKVCYDDTYVYVMELQP</sequence>
<name>A0A6F9EWZ4_9CAUD</name>
<proteinExistence type="predicted"/>
<protein>
    <submittedName>
        <fullName evidence="1">Uncharacterized protein</fullName>
    </submittedName>
</protein>
<gene>
    <name evidence="1" type="ORF">APERGRSR3692_28</name>
</gene>
<organism evidence="1 2">
    <name type="scientific">Bacteriophage APSE-2</name>
    <dbReference type="NCBI Taxonomy" id="340054"/>
    <lineage>
        <taxon>Viruses</taxon>
        <taxon>Duplodnaviria</taxon>
        <taxon>Heunggongvirae</taxon>
        <taxon>Uroviricota</taxon>
        <taxon>Caudoviricetes</taxon>
        <taxon>Sendosyvirus</taxon>
        <taxon>Sendosyvirus APSE2</taxon>
    </lineage>
</organism>